<dbReference type="GO" id="GO:0005942">
    <property type="term" value="C:phosphatidylinositol 3-kinase complex"/>
    <property type="evidence" value="ECO:0007669"/>
    <property type="project" value="TreeGrafter"/>
</dbReference>
<feature type="compositionally biased region" description="Basic and acidic residues" evidence="6">
    <location>
        <begin position="27"/>
        <end position="47"/>
    </location>
</feature>
<feature type="domain" description="SH2" evidence="7">
    <location>
        <begin position="270"/>
        <end position="374"/>
    </location>
</feature>
<dbReference type="GO" id="GO:0046935">
    <property type="term" value="F:1-phosphatidylinositol-3-kinase regulator activity"/>
    <property type="evidence" value="ECO:0007669"/>
    <property type="project" value="TreeGrafter"/>
</dbReference>
<dbReference type="PROSITE" id="PS50001">
    <property type="entry name" value="SH2"/>
    <property type="match status" value="1"/>
</dbReference>
<keyword evidence="10" id="KW-1185">Reference proteome</keyword>
<name>A0A1W0X893_HYPEX</name>
<keyword evidence="2" id="KW-0734">Signal transduction inhibitor</keyword>
<dbReference type="SMART" id="SM00252">
    <property type="entry name" value="SH2"/>
    <property type="match status" value="1"/>
</dbReference>
<organism evidence="9 10">
    <name type="scientific">Hypsibius exemplaris</name>
    <name type="common">Freshwater tardigrade</name>
    <dbReference type="NCBI Taxonomy" id="2072580"/>
    <lineage>
        <taxon>Eukaryota</taxon>
        <taxon>Metazoa</taxon>
        <taxon>Ecdysozoa</taxon>
        <taxon>Tardigrada</taxon>
        <taxon>Eutardigrada</taxon>
        <taxon>Parachela</taxon>
        <taxon>Hypsibioidea</taxon>
        <taxon>Hypsibiidae</taxon>
        <taxon>Hypsibius</taxon>
    </lineage>
</organism>
<dbReference type="PANTHER" id="PTHR10155:SF32">
    <property type="entry name" value="LP02169P"/>
    <property type="match status" value="1"/>
</dbReference>
<dbReference type="InterPro" id="IPR000980">
    <property type="entry name" value="SH2"/>
</dbReference>
<keyword evidence="1" id="KW-0341">Growth regulation</keyword>
<dbReference type="Gene3D" id="3.30.505.10">
    <property type="entry name" value="SH2 domain"/>
    <property type="match status" value="1"/>
</dbReference>
<evidence type="ECO:0000256" key="4">
    <source>
        <dbReference type="ARBA" id="ARBA00022999"/>
    </source>
</evidence>
<dbReference type="SMART" id="SM00253">
    <property type="entry name" value="SOCS"/>
    <property type="match status" value="1"/>
</dbReference>
<dbReference type="InterPro" id="IPR036860">
    <property type="entry name" value="SH2_dom_sf"/>
</dbReference>
<dbReference type="OrthoDB" id="5979828at2759"/>
<gene>
    <name evidence="9" type="ORF">BV898_02659</name>
</gene>
<evidence type="ECO:0000256" key="5">
    <source>
        <dbReference type="PROSITE-ProRule" id="PRU00191"/>
    </source>
</evidence>
<evidence type="ECO:0000256" key="1">
    <source>
        <dbReference type="ARBA" id="ARBA00022604"/>
    </source>
</evidence>
<evidence type="ECO:0000256" key="6">
    <source>
        <dbReference type="SAM" id="MobiDB-lite"/>
    </source>
</evidence>
<dbReference type="AlphaFoldDB" id="A0A1W0X893"/>
<dbReference type="EMBL" id="MTYJ01000011">
    <property type="protein sequence ID" value="OQV23542.1"/>
    <property type="molecule type" value="Genomic_DNA"/>
</dbReference>
<reference evidence="10" key="1">
    <citation type="submission" date="2017-01" db="EMBL/GenBank/DDBJ databases">
        <title>Comparative genomics of anhydrobiosis in the tardigrade Hypsibius dujardini.</title>
        <authorList>
            <person name="Yoshida Y."/>
            <person name="Koutsovoulos G."/>
            <person name="Laetsch D."/>
            <person name="Stevens L."/>
            <person name="Kumar S."/>
            <person name="Horikawa D."/>
            <person name="Ishino K."/>
            <person name="Komine S."/>
            <person name="Tomita M."/>
            <person name="Blaxter M."/>
            <person name="Arakawa K."/>
        </authorList>
    </citation>
    <scope>NUCLEOTIDE SEQUENCE [LARGE SCALE GENOMIC DNA]</scope>
    <source>
        <strain evidence="10">Z151</strain>
    </source>
</reference>
<dbReference type="SUPFAM" id="SSF55550">
    <property type="entry name" value="SH2 domain"/>
    <property type="match status" value="1"/>
</dbReference>
<feature type="region of interest" description="Disordered" evidence="6">
    <location>
        <begin position="123"/>
        <end position="194"/>
    </location>
</feature>
<dbReference type="Proteomes" id="UP000192578">
    <property type="component" value="Unassembled WGS sequence"/>
</dbReference>
<evidence type="ECO:0000313" key="10">
    <source>
        <dbReference type="Proteomes" id="UP000192578"/>
    </source>
</evidence>
<keyword evidence="3" id="KW-0833">Ubl conjugation pathway</keyword>
<evidence type="ECO:0000259" key="8">
    <source>
        <dbReference type="PROSITE" id="PS50225"/>
    </source>
</evidence>
<accession>A0A1W0X893</accession>
<dbReference type="GO" id="GO:0009968">
    <property type="term" value="P:negative regulation of signal transduction"/>
    <property type="evidence" value="ECO:0007669"/>
    <property type="project" value="UniProtKB-KW"/>
</dbReference>
<dbReference type="Pfam" id="PF00017">
    <property type="entry name" value="SH2"/>
    <property type="match status" value="1"/>
</dbReference>
<feature type="compositionally biased region" description="Polar residues" evidence="6">
    <location>
        <begin position="156"/>
        <end position="166"/>
    </location>
</feature>
<keyword evidence="4 5" id="KW-0727">SH2 domain</keyword>
<dbReference type="PANTHER" id="PTHR10155">
    <property type="entry name" value="PHOSPHATIDYLINOSITOL 3-KINASE REGULATORY SUBUNIT"/>
    <property type="match status" value="1"/>
</dbReference>
<sequence length="420" mass="47053">MKTSLRLPFRRTKSNAEYEESSNRPLPADENHISHTERSPTATEKHGFFKTIQSKIRRQSLRGGDDSDHGFLLPGPRRGNFSSPLREVAPEIEQALQERPSTLTLRDRRSVNGGPLTIARVDEAFGGTPSWNGWEDSSKRTQKSPAVPERSPVSLGLQSPSVTSSPKSRKVSALRPPTTYEMPRTFGELSPASPMARDKDFIPSCLTKPLRALPPIPAQSLEDCLDLPPAEEAPAPPPSANLHSSDLLYRPPHENFSVTAELHQLSHRGWYWGPISRSDAEAKLSDRPDGTFLVRNSLDPRHILSLSFRSLGQTLHARIEYNRGRFSFYPQLNEDTYPSVVALVESAMENASVSYSRSRDANSPTFPVRLQFPISRFAQVMTLQALCRFTVRLHIRYDHLEGMALPGTIRRFLAFPQLNA</sequence>
<dbReference type="SUPFAM" id="SSF158235">
    <property type="entry name" value="SOCS box-like"/>
    <property type="match status" value="1"/>
</dbReference>
<dbReference type="GO" id="GO:0046854">
    <property type="term" value="P:phosphatidylinositol phosphate biosynthetic process"/>
    <property type="evidence" value="ECO:0007669"/>
    <property type="project" value="TreeGrafter"/>
</dbReference>
<dbReference type="PROSITE" id="PS50225">
    <property type="entry name" value="SOCS"/>
    <property type="match status" value="1"/>
</dbReference>
<comment type="caution">
    <text evidence="9">The sequence shown here is derived from an EMBL/GenBank/DDBJ whole genome shotgun (WGS) entry which is preliminary data.</text>
</comment>
<evidence type="ECO:0000259" key="7">
    <source>
        <dbReference type="PROSITE" id="PS50001"/>
    </source>
</evidence>
<evidence type="ECO:0000313" key="9">
    <source>
        <dbReference type="EMBL" id="OQV23542.1"/>
    </source>
</evidence>
<feature type="region of interest" description="Disordered" evidence="6">
    <location>
        <begin position="1"/>
        <end position="83"/>
    </location>
</feature>
<dbReference type="InterPro" id="IPR036036">
    <property type="entry name" value="SOCS_box-like_dom_sf"/>
</dbReference>
<dbReference type="InterPro" id="IPR001496">
    <property type="entry name" value="SOCS_box"/>
</dbReference>
<protein>
    <submittedName>
        <fullName evidence="9">Suppressor of cytokine signaling 6</fullName>
    </submittedName>
</protein>
<dbReference type="GO" id="GO:0035556">
    <property type="term" value="P:intracellular signal transduction"/>
    <property type="evidence" value="ECO:0007669"/>
    <property type="project" value="InterPro"/>
</dbReference>
<feature type="domain" description="SOCS box" evidence="8">
    <location>
        <begin position="369"/>
        <end position="413"/>
    </location>
</feature>
<proteinExistence type="predicted"/>
<evidence type="ECO:0000256" key="2">
    <source>
        <dbReference type="ARBA" id="ARBA00022700"/>
    </source>
</evidence>
<evidence type="ECO:0000256" key="3">
    <source>
        <dbReference type="ARBA" id="ARBA00022786"/>
    </source>
</evidence>